<sequence>MSLRLEKLEKGLIFNNEAKCNSEYSIYLLQNQREILEFANSAEKNWTPYKMDIYHKHISPKIIDTKENWQENLKLFLQDYNIEDIGWNWNTKAFSKFSNNYIWSSLVVNDINEGIIIGYHPENSKIYEYNIIYIDYLATAPWNRKTVLGVGKYIGIGTLLLKATIKYGLGQFNYTPGFNLHSLSHAEDYYRKIGMRDLGIDNQKEGLRIFEMA</sequence>
<dbReference type="EMBL" id="AKWE02000120">
    <property type="protein sequence ID" value="EMO57401.1"/>
    <property type="molecule type" value="Genomic_DNA"/>
</dbReference>
<name>M6VQK3_9LEPT</name>
<evidence type="ECO:0000313" key="2">
    <source>
        <dbReference type="Proteomes" id="UP000012149"/>
    </source>
</evidence>
<evidence type="ECO:0008006" key="3">
    <source>
        <dbReference type="Google" id="ProtNLM"/>
    </source>
</evidence>
<accession>M6VQK3</accession>
<dbReference type="Proteomes" id="UP000012149">
    <property type="component" value="Unassembled WGS sequence"/>
</dbReference>
<protein>
    <recommendedName>
        <fullName evidence="3">Acetyltransferase (GNAT) domain protein</fullName>
    </recommendedName>
</protein>
<dbReference type="AlphaFoldDB" id="M6VQK3"/>
<gene>
    <name evidence="1" type="ORF">LEP1GSC161_1068</name>
</gene>
<organism evidence="1 2">
    <name type="scientific">Leptospira santarosai str. CBC1416</name>
    <dbReference type="NCBI Taxonomy" id="1193059"/>
    <lineage>
        <taxon>Bacteria</taxon>
        <taxon>Pseudomonadati</taxon>
        <taxon>Spirochaetota</taxon>
        <taxon>Spirochaetia</taxon>
        <taxon>Leptospirales</taxon>
        <taxon>Leptospiraceae</taxon>
        <taxon>Leptospira</taxon>
    </lineage>
</organism>
<proteinExistence type="predicted"/>
<reference evidence="1 2" key="1">
    <citation type="submission" date="2013-01" db="EMBL/GenBank/DDBJ databases">
        <authorList>
            <person name="Harkins D.M."/>
            <person name="Durkin A.S."/>
            <person name="Brinkac L.M."/>
            <person name="Haft D.H."/>
            <person name="Selengut J.D."/>
            <person name="Sanka R."/>
            <person name="DePew J."/>
            <person name="Purushe J."/>
            <person name="Matthias M.A."/>
            <person name="Vinetz J.M."/>
            <person name="Sutton G.G."/>
            <person name="Nierman W.C."/>
            <person name="Fouts D.E."/>
        </authorList>
    </citation>
    <scope>NUCLEOTIDE SEQUENCE [LARGE SCALE GENOMIC DNA]</scope>
    <source>
        <strain evidence="1 2">CBC1416</strain>
    </source>
</reference>
<evidence type="ECO:0000313" key="1">
    <source>
        <dbReference type="EMBL" id="EMO57401.1"/>
    </source>
</evidence>
<dbReference type="GO" id="GO:0016747">
    <property type="term" value="F:acyltransferase activity, transferring groups other than amino-acyl groups"/>
    <property type="evidence" value="ECO:0007669"/>
    <property type="project" value="InterPro"/>
</dbReference>
<comment type="caution">
    <text evidence="1">The sequence shown here is derived from an EMBL/GenBank/DDBJ whole genome shotgun (WGS) entry which is preliminary data.</text>
</comment>